<sequence>MGDFVARLNLVANLGWRFLRAPASPCSHLTSQPCRLEQWRSFLGGRIPYSCFEMSPRGPLRSFALVLVLCALFCDSLNYSFPGLLTGEIPWPYLNRASSSSIMSSSSLALPFLSLICTPYPMSCLSAFQRAQ</sequence>
<accession>A0A2T3Z8F4</accession>
<dbReference type="AlphaFoldDB" id="A0A2T3Z8F4"/>
<gene>
    <name evidence="1" type="ORF">M441DRAFT_417611</name>
</gene>
<evidence type="ECO:0000313" key="1">
    <source>
        <dbReference type="EMBL" id="PTB41099.1"/>
    </source>
</evidence>
<protein>
    <submittedName>
        <fullName evidence="1">Uncharacterized protein</fullName>
    </submittedName>
</protein>
<organism evidence="1 2">
    <name type="scientific">Trichoderma asperellum (strain ATCC 204424 / CBS 433.97 / NBRC 101777)</name>
    <dbReference type="NCBI Taxonomy" id="1042311"/>
    <lineage>
        <taxon>Eukaryota</taxon>
        <taxon>Fungi</taxon>
        <taxon>Dikarya</taxon>
        <taxon>Ascomycota</taxon>
        <taxon>Pezizomycotina</taxon>
        <taxon>Sordariomycetes</taxon>
        <taxon>Hypocreomycetidae</taxon>
        <taxon>Hypocreales</taxon>
        <taxon>Hypocreaceae</taxon>
        <taxon>Trichoderma</taxon>
    </lineage>
</organism>
<keyword evidence="2" id="KW-1185">Reference proteome</keyword>
<dbReference type="EMBL" id="KZ679262">
    <property type="protein sequence ID" value="PTB41099.1"/>
    <property type="molecule type" value="Genomic_DNA"/>
</dbReference>
<reference evidence="1 2" key="1">
    <citation type="submission" date="2016-07" db="EMBL/GenBank/DDBJ databases">
        <title>Multiple horizontal gene transfer events from other fungi enriched the ability of initially mycotrophic Trichoderma (Ascomycota) to feed on dead plant biomass.</title>
        <authorList>
            <consortium name="DOE Joint Genome Institute"/>
            <person name="Aerts A."/>
            <person name="Atanasova L."/>
            <person name="Chenthamara K."/>
            <person name="Zhang J."/>
            <person name="Grujic M."/>
            <person name="Henrissat B."/>
            <person name="Kuo A."/>
            <person name="Salamov A."/>
            <person name="Lipzen A."/>
            <person name="Labutti K."/>
            <person name="Barry K."/>
            <person name="Miao Y."/>
            <person name="Rahimi M.J."/>
            <person name="Shen Q."/>
            <person name="Grigoriev I.V."/>
            <person name="Kubicek C.P."/>
            <person name="Druzhinina I.S."/>
        </authorList>
    </citation>
    <scope>NUCLEOTIDE SEQUENCE [LARGE SCALE GENOMIC DNA]</scope>
    <source>
        <strain evidence="1 2">CBS 433.97</strain>
    </source>
</reference>
<evidence type="ECO:0000313" key="2">
    <source>
        <dbReference type="Proteomes" id="UP000240493"/>
    </source>
</evidence>
<dbReference type="Proteomes" id="UP000240493">
    <property type="component" value="Unassembled WGS sequence"/>
</dbReference>
<proteinExistence type="predicted"/>
<name>A0A2T3Z8F4_TRIA4</name>